<evidence type="ECO:0000256" key="5">
    <source>
        <dbReference type="ARBA" id="ARBA00022598"/>
    </source>
</evidence>
<protein>
    <recommendedName>
        <fullName evidence="11">Glycine--tRNA ligase beta subunit</fullName>
        <ecNumber evidence="11">6.1.1.14</ecNumber>
    </recommendedName>
    <alternativeName>
        <fullName evidence="11">Glycyl-tRNA synthetase beta subunit</fullName>
        <shortName evidence="11">GlyRS</shortName>
    </alternativeName>
</protein>
<comment type="similarity">
    <text evidence="2 11">Belongs to the class-II aminoacyl-tRNA synthetase family.</text>
</comment>
<dbReference type="SUPFAM" id="SSF109604">
    <property type="entry name" value="HD-domain/PDEase-like"/>
    <property type="match status" value="1"/>
</dbReference>
<comment type="caution">
    <text evidence="13">The sequence shown here is derived from an EMBL/GenBank/DDBJ whole genome shotgun (WGS) entry which is preliminary data.</text>
</comment>
<evidence type="ECO:0000256" key="8">
    <source>
        <dbReference type="ARBA" id="ARBA00022917"/>
    </source>
</evidence>
<gene>
    <name evidence="11" type="primary">glyS</name>
    <name evidence="13" type="ORF">JM946_05150</name>
</gene>
<evidence type="ECO:0000256" key="7">
    <source>
        <dbReference type="ARBA" id="ARBA00022840"/>
    </source>
</evidence>
<keyword evidence="5 11" id="KW-0436">Ligase</keyword>
<evidence type="ECO:0000259" key="12">
    <source>
        <dbReference type="SMART" id="SM00836"/>
    </source>
</evidence>
<name>A0ABS1WT08_9GAMM</name>
<dbReference type="EC" id="6.1.1.14" evidence="11"/>
<dbReference type="SMART" id="SM00836">
    <property type="entry name" value="DALR_1"/>
    <property type="match status" value="1"/>
</dbReference>
<evidence type="ECO:0000256" key="2">
    <source>
        <dbReference type="ARBA" id="ARBA00008226"/>
    </source>
</evidence>
<evidence type="ECO:0000313" key="14">
    <source>
        <dbReference type="Proteomes" id="UP000661077"/>
    </source>
</evidence>
<dbReference type="InterPro" id="IPR006194">
    <property type="entry name" value="Gly-tRNA-synth_heterodimer"/>
</dbReference>
<comment type="subcellular location">
    <subcellularLocation>
        <location evidence="1 11">Cytoplasm</location>
    </subcellularLocation>
</comment>
<keyword evidence="7 11" id="KW-0067">ATP-binding</keyword>
<dbReference type="HAMAP" id="MF_00255">
    <property type="entry name" value="Gly_tRNA_synth_beta"/>
    <property type="match status" value="1"/>
</dbReference>
<dbReference type="PRINTS" id="PR01045">
    <property type="entry name" value="TRNASYNTHGB"/>
</dbReference>
<dbReference type="Proteomes" id="UP000661077">
    <property type="component" value="Unassembled WGS sequence"/>
</dbReference>
<dbReference type="PANTHER" id="PTHR30075:SF2">
    <property type="entry name" value="GLYCINE--TRNA LIGASE, CHLOROPLASTIC_MITOCHONDRIAL 2"/>
    <property type="match status" value="1"/>
</dbReference>
<evidence type="ECO:0000256" key="6">
    <source>
        <dbReference type="ARBA" id="ARBA00022741"/>
    </source>
</evidence>
<proteinExistence type="inferred from homology"/>
<evidence type="ECO:0000313" key="13">
    <source>
        <dbReference type="EMBL" id="MBM0104118.1"/>
    </source>
</evidence>
<evidence type="ECO:0000256" key="11">
    <source>
        <dbReference type="HAMAP-Rule" id="MF_00255"/>
    </source>
</evidence>
<evidence type="ECO:0000256" key="9">
    <source>
        <dbReference type="ARBA" id="ARBA00023146"/>
    </source>
</evidence>
<dbReference type="GO" id="GO:0004820">
    <property type="term" value="F:glycine-tRNA ligase activity"/>
    <property type="evidence" value="ECO:0007669"/>
    <property type="project" value="UniProtKB-EC"/>
</dbReference>
<organism evidence="13 14">
    <name type="scientific">Steroidobacter gossypii</name>
    <dbReference type="NCBI Taxonomy" id="2805490"/>
    <lineage>
        <taxon>Bacteria</taxon>
        <taxon>Pseudomonadati</taxon>
        <taxon>Pseudomonadota</taxon>
        <taxon>Gammaproteobacteria</taxon>
        <taxon>Steroidobacterales</taxon>
        <taxon>Steroidobacteraceae</taxon>
        <taxon>Steroidobacter</taxon>
    </lineage>
</organism>
<dbReference type="InterPro" id="IPR015944">
    <property type="entry name" value="Gly-tRNA-synth_bsu"/>
</dbReference>
<accession>A0ABS1WT08</accession>
<sequence length="693" mass="75668">MSKRDFLVEIGTEELPPKSLFTLAQAFADGVTKGLAAASVQHGEVKWFATPRRLAVYVAGVADQQPDQQIKRQGPAVANAFGPDGQPTKAALGFAASCGVTVDQLVQVDGPKGKVLQFEGSRQGEATTALLPNIVNGALDSLPIARRMRWGAGTQEFVRPVHWVVMLFGSNVVEADILGIRAGKQTQGHRFHGPKSLAIASPAKYAQVLLEKGHVVADVATRRDRIRAEVNAIAESLKGQAVIEDWLLDEVTALVEWPVALSGRFDEQFLRLPQEVPIATMQDNQRYFPVRSADGKLMNYFITVANIASRDPDRVRDGNERVVRPRLADAAFFWDTDRKERLDVRFAALKSVTFQAKLGSLADKSNRVATLAQRIAEIIGGDAELAARAARLSKCDLLSAMVGEFPELQGLMGKYYAQHDGEHAEVAMALEEQYWPRFAGDKLPATKTGIALSIADKLDTIAGIFSIGQKPSGTKDPYGLRRAALGVLRTIVEHKLDLDLRRLVDGAVSLQPVAAAETVGEDIWGYLMERLRSSYLEESAGRAVTTEMFDAVLASKPHSPIDIDVRLQALEGFLALPEAASLAAANKRIANILRKATGDLSGAVETARLQEPAERQLFDHVVSMERAVNPLFSRREYTGALTQLATLKDDVDRFFDSVMVMADDPDVRVNRLGLLVRLRGLFLQVADLSRLPG</sequence>
<keyword evidence="8 11" id="KW-0648">Protein biosynthesis</keyword>
<keyword evidence="14" id="KW-1185">Reference proteome</keyword>
<dbReference type="EMBL" id="JAEVLS010000001">
    <property type="protein sequence ID" value="MBM0104118.1"/>
    <property type="molecule type" value="Genomic_DNA"/>
</dbReference>
<dbReference type="RefSeq" id="WP_203166059.1">
    <property type="nucleotide sequence ID" value="NZ_JAEVLS010000001.1"/>
</dbReference>
<evidence type="ECO:0000256" key="10">
    <source>
        <dbReference type="ARBA" id="ARBA00047937"/>
    </source>
</evidence>
<dbReference type="Pfam" id="PF05746">
    <property type="entry name" value="DALR_1"/>
    <property type="match status" value="1"/>
</dbReference>
<dbReference type="NCBIfam" id="TIGR00211">
    <property type="entry name" value="glyS"/>
    <property type="match status" value="1"/>
</dbReference>
<dbReference type="PANTHER" id="PTHR30075">
    <property type="entry name" value="GLYCYL-TRNA SYNTHETASE"/>
    <property type="match status" value="1"/>
</dbReference>
<keyword evidence="4 11" id="KW-0963">Cytoplasm</keyword>
<evidence type="ECO:0000256" key="4">
    <source>
        <dbReference type="ARBA" id="ARBA00022490"/>
    </source>
</evidence>
<feature type="domain" description="DALR anticodon binding" evidence="12">
    <location>
        <begin position="588"/>
        <end position="691"/>
    </location>
</feature>
<evidence type="ECO:0000256" key="3">
    <source>
        <dbReference type="ARBA" id="ARBA00011209"/>
    </source>
</evidence>
<dbReference type="Gene3D" id="1.10.730.10">
    <property type="entry name" value="Isoleucyl-tRNA Synthetase, Domain 1"/>
    <property type="match status" value="1"/>
</dbReference>
<keyword evidence="9 11" id="KW-0030">Aminoacyl-tRNA synthetase</keyword>
<dbReference type="InterPro" id="IPR008909">
    <property type="entry name" value="DALR_anticod-bd"/>
</dbReference>
<reference evidence="13 14" key="1">
    <citation type="journal article" date="2021" name="Int. J. Syst. Evol. Microbiol.">
        <title>Steroidobacter gossypii sp. nov., isolated from soil of cotton cropping field.</title>
        <authorList>
            <person name="Huang R."/>
            <person name="Yang S."/>
            <person name="Zhen C."/>
            <person name="Liu W."/>
        </authorList>
    </citation>
    <scope>NUCLEOTIDE SEQUENCE [LARGE SCALE GENOMIC DNA]</scope>
    <source>
        <strain evidence="13 14">S1-65</strain>
    </source>
</reference>
<comment type="subunit">
    <text evidence="3 11">Tetramer of two alpha and two beta subunits.</text>
</comment>
<dbReference type="PROSITE" id="PS50861">
    <property type="entry name" value="AA_TRNA_LIGASE_II_GLYAB"/>
    <property type="match status" value="1"/>
</dbReference>
<evidence type="ECO:0000256" key="1">
    <source>
        <dbReference type="ARBA" id="ARBA00004496"/>
    </source>
</evidence>
<keyword evidence="6 11" id="KW-0547">Nucleotide-binding</keyword>
<dbReference type="Pfam" id="PF02092">
    <property type="entry name" value="tRNA_synt_2f"/>
    <property type="match status" value="1"/>
</dbReference>
<comment type="catalytic activity">
    <reaction evidence="10 11">
        <text>tRNA(Gly) + glycine + ATP = glycyl-tRNA(Gly) + AMP + diphosphate</text>
        <dbReference type="Rhea" id="RHEA:16013"/>
        <dbReference type="Rhea" id="RHEA-COMP:9664"/>
        <dbReference type="Rhea" id="RHEA-COMP:9683"/>
        <dbReference type="ChEBI" id="CHEBI:30616"/>
        <dbReference type="ChEBI" id="CHEBI:33019"/>
        <dbReference type="ChEBI" id="CHEBI:57305"/>
        <dbReference type="ChEBI" id="CHEBI:78442"/>
        <dbReference type="ChEBI" id="CHEBI:78522"/>
        <dbReference type="ChEBI" id="CHEBI:456215"/>
        <dbReference type="EC" id="6.1.1.14"/>
    </reaction>
</comment>